<keyword evidence="1" id="KW-1133">Transmembrane helix</keyword>
<dbReference type="PANTHER" id="PTHR14256">
    <property type="entry name" value="NADH-UBIQUINONE OXIDOREDUCTASE MLRQ SUBUNIT"/>
    <property type="match status" value="1"/>
</dbReference>
<evidence type="ECO:0000256" key="1">
    <source>
        <dbReference type="SAM" id="Phobius"/>
    </source>
</evidence>
<dbReference type="AlphaFoldDB" id="A0A077WMW3"/>
<gene>
    <name evidence="2" type="ORF">LRAMOSA02011</name>
</gene>
<dbReference type="PANTHER" id="PTHR14256:SF1">
    <property type="entry name" value="GEO09626P1"/>
    <property type="match status" value="1"/>
</dbReference>
<evidence type="ECO:0000313" key="2">
    <source>
        <dbReference type="EMBL" id="CDS08062.1"/>
    </source>
</evidence>
<keyword evidence="1" id="KW-0472">Membrane</keyword>
<organism evidence="2">
    <name type="scientific">Lichtheimia ramosa</name>
    <dbReference type="NCBI Taxonomy" id="688394"/>
    <lineage>
        <taxon>Eukaryota</taxon>
        <taxon>Fungi</taxon>
        <taxon>Fungi incertae sedis</taxon>
        <taxon>Mucoromycota</taxon>
        <taxon>Mucoromycotina</taxon>
        <taxon>Mucoromycetes</taxon>
        <taxon>Mucorales</taxon>
        <taxon>Lichtheimiaceae</taxon>
        <taxon>Lichtheimia</taxon>
    </lineage>
</organism>
<accession>A0A077WMW3</accession>
<proteinExistence type="predicted"/>
<keyword evidence="1" id="KW-0812">Transmembrane</keyword>
<dbReference type="OrthoDB" id="5511684at2759"/>
<dbReference type="Pfam" id="PF06522">
    <property type="entry name" value="B12D"/>
    <property type="match status" value="1"/>
</dbReference>
<dbReference type="InterPro" id="IPR010530">
    <property type="entry name" value="B12D"/>
</dbReference>
<dbReference type="EMBL" id="LK023324">
    <property type="protein sequence ID" value="CDS08062.1"/>
    <property type="molecule type" value="Genomic_DNA"/>
</dbReference>
<name>A0A077WMW3_9FUNG</name>
<protein>
    <submittedName>
        <fullName evidence="2">Uncharacterized protein</fullName>
    </submittedName>
</protein>
<feature type="transmembrane region" description="Helical" evidence="1">
    <location>
        <begin position="16"/>
        <end position="35"/>
    </location>
</feature>
<sequence length="81" mass="9351">MSALSRFAKRSIKPEVIPLLVIVGGALTGAAYIGLHAAKAPDVTWDHKENPYPWQDIKDGEQVKLMALQQKYKNRWERYRW</sequence>
<reference evidence="2" key="1">
    <citation type="journal article" date="2014" name="Genome Announc.">
        <title>De novo whole-genome sequence and genome annotation of Lichtheimia ramosa.</title>
        <authorList>
            <person name="Linde J."/>
            <person name="Schwartze V."/>
            <person name="Binder U."/>
            <person name="Lass-Florl C."/>
            <person name="Voigt K."/>
            <person name="Horn F."/>
        </authorList>
    </citation>
    <scope>NUCLEOTIDE SEQUENCE</scope>
    <source>
        <strain evidence="2">JMRC FSU:6197</strain>
    </source>
</reference>